<keyword evidence="2" id="KW-1185">Reference proteome</keyword>
<gene>
    <name evidence="1" type="ORF">ANN_24457</name>
</gene>
<reference evidence="1 2" key="1">
    <citation type="journal article" date="2022" name="Allergy">
        <title>Genome assembly and annotation of Periplaneta americana reveal a comprehensive cockroach allergen profile.</title>
        <authorList>
            <person name="Wang L."/>
            <person name="Xiong Q."/>
            <person name="Saelim N."/>
            <person name="Wang L."/>
            <person name="Nong W."/>
            <person name="Wan A.T."/>
            <person name="Shi M."/>
            <person name="Liu X."/>
            <person name="Cao Q."/>
            <person name="Hui J.H.L."/>
            <person name="Sookrung N."/>
            <person name="Leung T.F."/>
            <person name="Tungtrongchitr A."/>
            <person name="Tsui S.K.W."/>
        </authorList>
    </citation>
    <scope>NUCLEOTIDE SEQUENCE [LARGE SCALE GENOMIC DNA]</scope>
    <source>
        <strain evidence="1">PWHHKU_190912</strain>
    </source>
</reference>
<evidence type="ECO:0000313" key="2">
    <source>
        <dbReference type="Proteomes" id="UP001148838"/>
    </source>
</evidence>
<organism evidence="1 2">
    <name type="scientific">Periplaneta americana</name>
    <name type="common">American cockroach</name>
    <name type="synonym">Blatta americana</name>
    <dbReference type="NCBI Taxonomy" id="6978"/>
    <lineage>
        <taxon>Eukaryota</taxon>
        <taxon>Metazoa</taxon>
        <taxon>Ecdysozoa</taxon>
        <taxon>Arthropoda</taxon>
        <taxon>Hexapoda</taxon>
        <taxon>Insecta</taxon>
        <taxon>Pterygota</taxon>
        <taxon>Neoptera</taxon>
        <taxon>Polyneoptera</taxon>
        <taxon>Dictyoptera</taxon>
        <taxon>Blattodea</taxon>
        <taxon>Blattoidea</taxon>
        <taxon>Blattidae</taxon>
        <taxon>Blattinae</taxon>
        <taxon>Periplaneta</taxon>
    </lineage>
</organism>
<dbReference type="EMBL" id="JAJSOF020000037">
    <property type="protein sequence ID" value="KAJ4428420.1"/>
    <property type="molecule type" value="Genomic_DNA"/>
</dbReference>
<name>A0ABQ8S3K1_PERAM</name>
<proteinExistence type="predicted"/>
<protein>
    <submittedName>
        <fullName evidence="1">Uncharacterized protein</fullName>
    </submittedName>
</protein>
<dbReference type="Proteomes" id="UP001148838">
    <property type="component" value="Unassembled WGS sequence"/>
</dbReference>
<sequence length="232" mass="27201">MAGLCEGGNEPPGSLKAITIVRKQSIVCGFLEKELRKRLVKCFVWSVALYGSKTWTLRRSEEKRVEAFEMWIWTRMERFKWTDRSLMLAGNEFQSLGRAIVKEDEYEEVRWDGIVSIVSWRERVFRLWWEESWLFNDAVFSVDEIGDSEMAFGEMTPRIRHRLPGIHLTVRENLGKNSTRMSGTEKNSLRLRDLNPGFQLYVLTLYPLSHTGFPSRCRIESSQFKFYLLGSL</sequence>
<comment type="caution">
    <text evidence="1">The sequence shown here is derived from an EMBL/GenBank/DDBJ whole genome shotgun (WGS) entry which is preliminary data.</text>
</comment>
<accession>A0ABQ8S3K1</accession>
<evidence type="ECO:0000313" key="1">
    <source>
        <dbReference type="EMBL" id="KAJ4428420.1"/>
    </source>
</evidence>